<protein>
    <submittedName>
        <fullName evidence="4">Methyltransferase domain-containing protein</fullName>
    </submittedName>
</protein>
<dbReference type="PANTHER" id="PTHR43464">
    <property type="entry name" value="METHYLTRANSFERASE"/>
    <property type="match status" value="1"/>
</dbReference>
<reference evidence="4 5" key="1">
    <citation type="submission" date="2019-12" db="EMBL/GenBank/DDBJ databases">
        <title>Paraburkholderia acidiphila 7Q-K02 sp. nov and Paraburkholderia acidisoli DHF22 sp. nov., two strains isolated from forest soil.</title>
        <authorList>
            <person name="Gao Z."/>
            <person name="Qiu L."/>
        </authorList>
    </citation>
    <scope>NUCLEOTIDE SEQUENCE [LARGE SCALE GENOMIC DNA]</scope>
    <source>
        <strain evidence="4 5">DHF22</strain>
    </source>
</reference>
<gene>
    <name evidence="4" type="ORF">FAZ98_29250</name>
</gene>
<dbReference type="KEGG" id="pacs:FAZ98_29250"/>
<keyword evidence="2 4" id="KW-0808">Transferase</keyword>
<dbReference type="PANTHER" id="PTHR43464:SF19">
    <property type="entry name" value="UBIQUINONE BIOSYNTHESIS O-METHYLTRANSFERASE, MITOCHONDRIAL"/>
    <property type="match status" value="1"/>
</dbReference>
<dbReference type="OrthoDB" id="9791837at2"/>
<dbReference type="Pfam" id="PF13489">
    <property type="entry name" value="Methyltransf_23"/>
    <property type="match status" value="1"/>
</dbReference>
<name>A0A7Z2JK34_9BURK</name>
<dbReference type="AlphaFoldDB" id="A0A7Z2JK34"/>
<dbReference type="SUPFAM" id="SSF53335">
    <property type="entry name" value="S-adenosyl-L-methionine-dependent methyltransferases"/>
    <property type="match status" value="1"/>
</dbReference>
<keyword evidence="3" id="KW-0949">S-adenosyl-L-methionine</keyword>
<evidence type="ECO:0000313" key="4">
    <source>
        <dbReference type="EMBL" id="QGZ65919.1"/>
    </source>
</evidence>
<keyword evidence="1 4" id="KW-0489">Methyltransferase</keyword>
<organism evidence="4 5">
    <name type="scientific">Paraburkholderia acidisoli</name>
    <dbReference type="NCBI Taxonomy" id="2571748"/>
    <lineage>
        <taxon>Bacteria</taxon>
        <taxon>Pseudomonadati</taxon>
        <taxon>Pseudomonadota</taxon>
        <taxon>Betaproteobacteria</taxon>
        <taxon>Burkholderiales</taxon>
        <taxon>Burkholderiaceae</taxon>
        <taxon>Paraburkholderia</taxon>
    </lineage>
</organism>
<dbReference type="InterPro" id="IPR029063">
    <property type="entry name" value="SAM-dependent_MTases_sf"/>
</dbReference>
<dbReference type="Proteomes" id="UP000433577">
    <property type="component" value="Chromosome 4"/>
</dbReference>
<keyword evidence="5" id="KW-1185">Reference proteome</keyword>
<evidence type="ECO:0000313" key="5">
    <source>
        <dbReference type="Proteomes" id="UP000433577"/>
    </source>
</evidence>
<evidence type="ECO:0000256" key="2">
    <source>
        <dbReference type="ARBA" id="ARBA00022679"/>
    </source>
</evidence>
<accession>A0A7Z2JK34</accession>
<evidence type="ECO:0000256" key="1">
    <source>
        <dbReference type="ARBA" id="ARBA00022603"/>
    </source>
</evidence>
<proteinExistence type="predicted"/>
<dbReference type="EMBL" id="CP046916">
    <property type="protein sequence ID" value="QGZ65919.1"/>
    <property type="molecule type" value="Genomic_DNA"/>
</dbReference>
<dbReference type="Gene3D" id="3.40.50.150">
    <property type="entry name" value="Vaccinia Virus protein VP39"/>
    <property type="match status" value="1"/>
</dbReference>
<dbReference type="CDD" id="cd02440">
    <property type="entry name" value="AdoMet_MTases"/>
    <property type="match status" value="1"/>
</dbReference>
<evidence type="ECO:0000256" key="3">
    <source>
        <dbReference type="ARBA" id="ARBA00022691"/>
    </source>
</evidence>
<dbReference type="GO" id="GO:0008168">
    <property type="term" value="F:methyltransferase activity"/>
    <property type="evidence" value="ECO:0007669"/>
    <property type="project" value="UniProtKB-KW"/>
</dbReference>
<sequence>MTRDTLTDATVLAAWQRNATPWIAAVRGGEIASRKLVTDAAVLDAVLECLSERTPELGPTRGQKRVLDLGCGEGWLALALARHGMAVTGVDAVPELVAAARAAGLADCRVLAYEAIAQDALDLRADVVVCNFSLIGKASVDGLLRAMPALLAPHGTLVVQTLHPLVACGDLPYADGWREGSWAGFSPAFRDAPPWYFRTLASWLALIEASELALREMREPLDPRSGKPASVIFVARARPPCLRDVPGGVT</sequence>
<dbReference type="RefSeq" id="WP_158956856.1">
    <property type="nucleotide sequence ID" value="NZ_CP046916.1"/>
</dbReference>
<dbReference type="GO" id="GO:0032259">
    <property type="term" value="P:methylation"/>
    <property type="evidence" value="ECO:0007669"/>
    <property type="project" value="UniProtKB-KW"/>
</dbReference>